<dbReference type="EMBL" id="JACAZI010000001">
    <property type="protein sequence ID" value="KAF7371829.1"/>
    <property type="molecule type" value="Genomic_DNA"/>
</dbReference>
<dbReference type="Proteomes" id="UP000620124">
    <property type="component" value="Unassembled WGS sequence"/>
</dbReference>
<dbReference type="InterPro" id="IPR046496">
    <property type="entry name" value="DUF6589"/>
</dbReference>
<sequence length="378" mass="42521">MRFPASMTNSPMRAYVPARFCEHEILRARDTNAWNRWEVFQLAFGLFHLCLNLVWGILHAHRGTVNMTGNLLYFFSLMEKTRLGSDHPDYHTLLAALTQILDGLLLNAWHRECGSVSLDAFAKSKPTAQQLRDIATRILNEYATPFTAPEPEPDSDSPDVSVDSDSDEELIPHADTSELAKQDIAHHNIRLLTRDLLIVTALTRAISDGDFGRIEDFLPQLAMMFRGLGCNKYCTEILHFLHNLKVVWTPEFADIMRDNMIICISGLGPGHCMGVNLNIEHLIGYLKNLLQAKGMTSTWDRLGNISASIVHLQRVKKKVAAALETAYRNTGHTTPNTSALVWRVADKVASKGLQQFEDGRCRARSRAKPELRAYRISG</sequence>
<proteinExistence type="predicted"/>
<dbReference type="OrthoDB" id="3152464at2759"/>
<feature type="domain" description="DUF6589" evidence="3">
    <location>
        <begin position="25"/>
        <end position="332"/>
    </location>
</feature>
<evidence type="ECO:0000256" key="1">
    <source>
        <dbReference type="SAM" id="MobiDB-lite"/>
    </source>
</evidence>
<organism evidence="4 5">
    <name type="scientific">Mycena venus</name>
    <dbReference type="NCBI Taxonomy" id="2733690"/>
    <lineage>
        <taxon>Eukaryota</taxon>
        <taxon>Fungi</taxon>
        <taxon>Dikarya</taxon>
        <taxon>Basidiomycota</taxon>
        <taxon>Agaricomycotina</taxon>
        <taxon>Agaricomycetes</taxon>
        <taxon>Agaricomycetidae</taxon>
        <taxon>Agaricales</taxon>
        <taxon>Marasmiineae</taxon>
        <taxon>Mycenaceae</taxon>
        <taxon>Mycena</taxon>
    </lineage>
</organism>
<evidence type="ECO:0000256" key="2">
    <source>
        <dbReference type="SAM" id="Phobius"/>
    </source>
</evidence>
<keyword evidence="5" id="KW-1185">Reference proteome</keyword>
<keyword evidence="2" id="KW-1133">Transmembrane helix</keyword>
<reference evidence="4" key="1">
    <citation type="submission" date="2020-05" db="EMBL/GenBank/DDBJ databases">
        <title>Mycena genomes resolve the evolution of fungal bioluminescence.</title>
        <authorList>
            <person name="Tsai I.J."/>
        </authorList>
    </citation>
    <scope>NUCLEOTIDE SEQUENCE</scope>
    <source>
        <strain evidence="4">CCC161011</strain>
    </source>
</reference>
<comment type="caution">
    <text evidence="4">The sequence shown here is derived from an EMBL/GenBank/DDBJ whole genome shotgun (WGS) entry which is preliminary data.</text>
</comment>
<keyword evidence="2" id="KW-0812">Transmembrane</keyword>
<protein>
    <recommendedName>
        <fullName evidence="3">DUF6589 domain-containing protein</fullName>
    </recommendedName>
</protein>
<dbReference type="Pfam" id="PF20231">
    <property type="entry name" value="DUF6589"/>
    <property type="match status" value="1"/>
</dbReference>
<dbReference type="AlphaFoldDB" id="A0A8H7DDU6"/>
<evidence type="ECO:0000313" key="4">
    <source>
        <dbReference type="EMBL" id="KAF7371829.1"/>
    </source>
</evidence>
<evidence type="ECO:0000259" key="3">
    <source>
        <dbReference type="Pfam" id="PF20231"/>
    </source>
</evidence>
<evidence type="ECO:0000313" key="5">
    <source>
        <dbReference type="Proteomes" id="UP000620124"/>
    </source>
</evidence>
<feature type="compositionally biased region" description="Acidic residues" evidence="1">
    <location>
        <begin position="151"/>
        <end position="168"/>
    </location>
</feature>
<feature type="region of interest" description="Disordered" evidence="1">
    <location>
        <begin position="145"/>
        <end position="168"/>
    </location>
</feature>
<gene>
    <name evidence="4" type="ORF">MVEN_00039700</name>
</gene>
<name>A0A8H7DDU6_9AGAR</name>
<accession>A0A8H7DDU6</accession>
<keyword evidence="2" id="KW-0472">Membrane</keyword>
<feature type="transmembrane region" description="Helical" evidence="2">
    <location>
        <begin position="39"/>
        <end position="58"/>
    </location>
</feature>